<evidence type="ECO:0000256" key="13">
    <source>
        <dbReference type="RuleBase" id="RU003848"/>
    </source>
</evidence>
<evidence type="ECO:0000256" key="14">
    <source>
        <dbReference type="SAM" id="Coils"/>
    </source>
</evidence>
<evidence type="ECO:0000256" key="1">
    <source>
        <dbReference type="ARBA" id="ARBA00022448"/>
    </source>
</evidence>
<keyword evidence="6 12" id="KW-0406">Ion transport</keyword>
<keyword evidence="5 12" id="KW-1133">Transmembrane helix</keyword>
<comment type="function">
    <text evidence="12">Component of the F(0) channel, it forms part of the peripheral stalk, linking F(1) to F(0).</text>
</comment>
<evidence type="ECO:0000313" key="15">
    <source>
        <dbReference type="EMBL" id="MCC0176576.1"/>
    </source>
</evidence>
<comment type="similarity">
    <text evidence="12 13">Belongs to the ATPase B chain family.</text>
</comment>
<dbReference type="NCBIfam" id="NF005606">
    <property type="entry name" value="PRK07352.1"/>
    <property type="match status" value="1"/>
</dbReference>
<keyword evidence="8 12" id="KW-0472">Membrane</keyword>
<sequence>MIETLLFLAAAHSEVESGFGLNLNIFETNLINLTLLVGILVYFGKPVLTNVLSERRSKIAEQIKAVEQKQKQAEVTLAKEQKKLEEAQAIAAQIRSDATTNAQKARETILAQGEKEVQRLKEMAGKDLSSEQEKAIAQLRERVVALSLEKASSQIGTLLNDEAQRKLIDNSIAKLGGQ</sequence>
<dbReference type="EMBL" id="JADWDC010000010">
    <property type="protein sequence ID" value="MCC0176576.1"/>
    <property type="molecule type" value="Genomic_DNA"/>
</dbReference>
<protein>
    <recommendedName>
        <fullName evidence="12">ATP synthase subunit b</fullName>
    </recommendedName>
    <alternativeName>
        <fullName evidence="12">ATP synthase F(0) sector subunit b</fullName>
    </alternativeName>
    <alternativeName>
        <fullName evidence="12">ATPase subunit I</fullName>
    </alternativeName>
    <alternativeName>
        <fullName evidence="12">F-type ATPase subunit b</fullName>
        <shortName evidence="12">F-ATPase subunit b</shortName>
    </alternativeName>
</protein>
<evidence type="ECO:0000256" key="6">
    <source>
        <dbReference type="ARBA" id="ARBA00023065"/>
    </source>
</evidence>
<comment type="caution">
    <text evidence="15">The sequence shown here is derived from an EMBL/GenBank/DDBJ whole genome shotgun (WGS) entry which is preliminary data.</text>
</comment>
<keyword evidence="16" id="KW-1185">Reference proteome</keyword>
<evidence type="ECO:0000256" key="4">
    <source>
        <dbReference type="ARBA" id="ARBA00022781"/>
    </source>
</evidence>
<dbReference type="InterPro" id="IPR002146">
    <property type="entry name" value="ATP_synth_b/b'su_bac/chlpt"/>
</dbReference>
<keyword evidence="4 12" id="KW-0375">Hydrogen ion transport</keyword>
<keyword evidence="7 12" id="KW-0793">Thylakoid</keyword>
<keyword evidence="9 12" id="KW-0066">ATP synthesis</keyword>
<dbReference type="PANTHER" id="PTHR34264:SF3">
    <property type="entry name" value="ATP SYNTHASE SUBUNIT B, CHLOROPLASTIC"/>
    <property type="match status" value="1"/>
</dbReference>
<keyword evidence="2 12" id="KW-0138">CF(0)</keyword>
<dbReference type="AlphaFoldDB" id="A0A964FF62"/>
<evidence type="ECO:0000256" key="2">
    <source>
        <dbReference type="ARBA" id="ARBA00022547"/>
    </source>
</evidence>
<dbReference type="RefSeq" id="WP_229639613.1">
    <property type="nucleotide sequence ID" value="NZ_JADWDC010000010.1"/>
</dbReference>
<gene>
    <name evidence="12" type="primary">atpF</name>
    <name evidence="15" type="ORF">I4641_06240</name>
</gene>
<evidence type="ECO:0000256" key="9">
    <source>
        <dbReference type="ARBA" id="ARBA00023310"/>
    </source>
</evidence>
<name>A0A964FF62_9CYAN</name>
<evidence type="ECO:0000313" key="16">
    <source>
        <dbReference type="Proteomes" id="UP000729733"/>
    </source>
</evidence>
<proteinExistence type="inferred from homology"/>
<comment type="subcellular location">
    <subcellularLocation>
        <location evidence="12">Cellular thylakoid membrane</location>
        <topology evidence="12">Single-pass membrane protein</topology>
    </subcellularLocation>
    <subcellularLocation>
        <location evidence="11">Endomembrane system</location>
        <topology evidence="11">Single-pass membrane protein</topology>
    </subcellularLocation>
</comment>
<keyword evidence="1 12" id="KW-0813">Transport</keyword>
<dbReference type="HAMAP" id="MF_01398">
    <property type="entry name" value="ATP_synth_b_bprime"/>
    <property type="match status" value="1"/>
</dbReference>
<accession>A0A964FF62</accession>
<dbReference type="SUPFAM" id="SSF81573">
    <property type="entry name" value="F1F0 ATP synthase subunit B, membrane domain"/>
    <property type="match status" value="1"/>
</dbReference>
<dbReference type="PANTHER" id="PTHR34264">
    <property type="entry name" value="ATP SYNTHASE SUBUNIT B, CHLOROPLASTIC"/>
    <property type="match status" value="1"/>
</dbReference>
<dbReference type="GO" id="GO:0045259">
    <property type="term" value="C:proton-transporting ATP synthase complex"/>
    <property type="evidence" value="ECO:0007669"/>
    <property type="project" value="UniProtKB-KW"/>
</dbReference>
<dbReference type="Pfam" id="PF00430">
    <property type="entry name" value="ATP-synt_B"/>
    <property type="match status" value="1"/>
</dbReference>
<keyword evidence="3 12" id="KW-0812">Transmembrane</keyword>
<evidence type="ECO:0000256" key="7">
    <source>
        <dbReference type="ARBA" id="ARBA00023078"/>
    </source>
</evidence>
<dbReference type="Proteomes" id="UP000729733">
    <property type="component" value="Unassembled WGS sequence"/>
</dbReference>
<dbReference type="GO" id="GO:0046933">
    <property type="term" value="F:proton-transporting ATP synthase activity, rotational mechanism"/>
    <property type="evidence" value="ECO:0007669"/>
    <property type="project" value="UniProtKB-UniRule"/>
</dbReference>
<dbReference type="GO" id="GO:0012505">
    <property type="term" value="C:endomembrane system"/>
    <property type="evidence" value="ECO:0007669"/>
    <property type="project" value="UniProtKB-SubCell"/>
</dbReference>
<comment type="subunit">
    <text evidence="12">F-type ATPases have 2 components, F(1) - the catalytic core - and F(0) - the membrane proton channel. F(1) has five subunits: alpha(3), beta(3), gamma(1), delta(1), epsilon(1). F(0) has four main subunits: a(1), b(1), b'(1) and c(10-14). The alpha and beta chains form an alternating ring which encloses part of the gamma chain. F(1) is attached to F(0) by a central stalk formed by the gamma and epsilon chains, while a peripheral stalk is formed by the delta, b and b' chains.</text>
</comment>
<comment type="function">
    <text evidence="10 12">F(1)F(0) ATP synthase produces ATP from ADP in the presence of a proton or sodium gradient. F-type ATPases consist of two structural domains, F(1) containing the extramembraneous catalytic core and F(0) containing the membrane proton channel, linked together by a central stalk and a peripheral stalk. During catalysis, ATP synthesis in the catalytic domain of F(1) is coupled via a rotary mechanism of the central stalk subunits to proton translocation.</text>
</comment>
<feature type="coiled-coil region" evidence="14">
    <location>
        <begin position="63"/>
        <end position="97"/>
    </location>
</feature>
<organism evidence="15 16">
    <name type="scientific">Waterburya agarophytonicola KI4</name>
    <dbReference type="NCBI Taxonomy" id="2874699"/>
    <lineage>
        <taxon>Bacteria</taxon>
        <taxon>Bacillati</taxon>
        <taxon>Cyanobacteriota</taxon>
        <taxon>Cyanophyceae</taxon>
        <taxon>Pleurocapsales</taxon>
        <taxon>Hyellaceae</taxon>
        <taxon>Waterburya</taxon>
        <taxon>Waterburya agarophytonicola</taxon>
    </lineage>
</organism>
<dbReference type="GO" id="GO:0031676">
    <property type="term" value="C:plasma membrane-derived thylakoid membrane"/>
    <property type="evidence" value="ECO:0007669"/>
    <property type="project" value="UniProtKB-SubCell"/>
</dbReference>
<dbReference type="CDD" id="cd06503">
    <property type="entry name" value="ATP-synt_Fo_b"/>
    <property type="match status" value="1"/>
</dbReference>
<evidence type="ECO:0000256" key="12">
    <source>
        <dbReference type="HAMAP-Rule" id="MF_01398"/>
    </source>
</evidence>
<evidence type="ECO:0000256" key="10">
    <source>
        <dbReference type="ARBA" id="ARBA00025198"/>
    </source>
</evidence>
<evidence type="ECO:0000256" key="8">
    <source>
        <dbReference type="ARBA" id="ARBA00023136"/>
    </source>
</evidence>
<keyword evidence="14" id="KW-0175">Coiled coil</keyword>
<dbReference type="NCBIfam" id="TIGR01144">
    <property type="entry name" value="ATP_synt_b"/>
    <property type="match status" value="1"/>
</dbReference>
<evidence type="ECO:0000256" key="5">
    <source>
        <dbReference type="ARBA" id="ARBA00022989"/>
    </source>
</evidence>
<evidence type="ECO:0000256" key="3">
    <source>
        <dbReference type="ARBA" id="ARBA00022692"/>
    </source>
</evidence>
<dbReference type="InterPro" id="IPR028987">
    <property type="entry name" value="ATP_synth_B-like_membr_sf"/>
</dbReference>
<evidence type="ECO:0000256" key="11">
    <source>
        <dbReference type="ARBA" id="ARBA00037847"/>
    </source>
</evidence>
<reference evidence="15" key="1">
    <citation type="journal article" date="2021" name="Antonie Van Leeuwenhoek">
        <title>Draft genome and description of Waterburya agarophytonicola gen. nov. sp. nov. (Pleurocapsales, Cyanobacteria): a seaweed symbiont.</title>
        <authorList>
            <person name="Bonthond G."/>
            <person name="Shalygin S."/>
            <person name="Bayer T."/>
            <person name="Weinberger F."/>
        </authorList>
    </citation>
    <scope>NUCLEOTIDE SEQUENCE</scope>
    <source>
        <strain evidence="15">KI4</strain>
    </source>
</reference>
<dbReference type="InterPro" id="IPR005864">
    <property type="entry name" value="ATP_synth_F0_bsu_bac"/>
</dbReference>